<dbReference type="Pfam" id="PF16344">
    <property type="entry name" value="FecR_C"/>
    <property type="match status" value="1"/>
</dbReference>
<keyword evidence="1" id="KW-0472">Membrane</keyword>
<dbReference type="InterPro" id="IPR032508">
    <property type="entry name" value="FecR_C"/>
</dbReference>
<sequence>MATQDKKTALNAISQAIDEDIENIIEGKEIVIPETEDTCFRQEQVYTNLMSRINSKGRKFSWMKIAAVLLPFLILNIAFWVYSDIDDNRIAVNKEIYVPCGEKMTVLLSDGTKVYLNADTKLTYPEQFVGKERKVSIEGEAYFEVKKNTEKPFIVDVSSMQIKVLGTSFNVNAYPSEKKVLTTLDEGSVKIRNVQSNSFDYIMKPGETAIFEKETGTCIVQKNKDYKNESIWLKDVLIFNDTPLEDVLKILSRKYNVQFSVENKAIYSYTYTLKSESESLQEILENMGHITPIKYERVNRKEIKISPR</sequence>
<dbReference type="PANTHER" id="PTHR30273">
    <property type="entry name" value="PERIPLASMIC SIGNAL SENSOR AND SIGMA FACTOR ACTIVATOR FECR-RELATED"/>
    <property type="match status" value="1"/>
</dbReference>
<evidence type="ECO:0000259" key="2">
    <source>
        <dbReference type="Pfam" id="PF04773"/>
    </source>
</evidence>
<evidence type="ECO:0000313" key="4">
    <source>
        <dbReference type="EMBL" id="RHB35510.1"/>
    </source>
</evidence>
<accession>A0A413VPE7</accession>
<dbReference type="InterPro" id="IPR006860">
    <property type="entry name" value="FecR"/>
</dbReference>
<evidence type="ECO:0000259" key="3">
    <source>
        <dbReference type="Pfam" id="PF16344"/>
    </source>
</evidence>
<dbReference type="RefSeq" id="WP_002558427.1">
    <property type="nucleotide sequence ID" value="NZ_CABJFV010000006.1"/>
</dbReference>
<protein>
    <submittedName>
        <fullName evidence="4">FecR family protein</fullName>
    </submittedName>
</protein>
<dbReference type="PANTHER" id="PTHR30273:SF2">
    <property type="entry name" value="PROTEIN FECR"/>
    <property type="match status" value="1"/>
</dbReference>
<evidence type="ECO:0000313" key="5">
    <source>
        <dbReference type="Proteomes" id="UP000284379"/>
    </source>
</evidence>
<evidence type="ECO:0000256" key="1">
    <source>
        <dbReference type="SAM" id="Phobius"/>
    </source>
</evidence>
<keyword evidence="1" id="KW-0812">Transmembrane</keyword>
<dbReference type="AlphaFoldDB" id="A0A413VPE7"/>
<organism evidence="4 5">
    <name type="scientific">Bacteroides nordii</name>
    <dbReference type="NCBI Taxonomy" id="291645"/>
    <lineage>
        <taxon>Bacteria</taxon>
        <taxon>Pseudomonadati</taxon>
        <taxon>Bacteroidota</taxon>
        <taxon>Bacteroidia</taxon>
        <taxon>Bacteroidales</taxon>
        <taxon>Bacteroidaceae</taxon>
        <taxon>Bacteroides</taxon>
    </lineage>
</organism>
<feature type="domain" description="FecR protein" evidence="2">
    <location>
        <begin position="99"/>
        <end position="190"/>
    </location>
</feature>
<keyword evidence="1" id="KW-1133">Transmembrane helix</keyword>
<dbReference type="Gene3D" id="3.55.50.30">
    <property type="match status" value="1"/>
</dbReference>
<gene>
    <name evidence="4" type="ORF">DW888_10350</name>
</gene>
<dbReference type="InterPro" id="IPR012373">
    <property type="entry name" value="Ferrdict_sens_TM"/>
</dbReference>
<feature type="transmembrane region" description="Helical" evidence="1">
    <location>
        <begin position="62"/>
        <end position="82"/>
    </location>
</feature>
<name>A0A413VPE7_9BACE</name>
<reference evidence="4 5" key="1">
    <citation type="submission" date="2018-08" db="EMBL/GenBank/DDBJ databases">
        <title>A genome reference for cultivated species of the human gut microbiota.</title>
        <authorList>
            <person name="Zou Y."/>
            <person name="Xue W."/>
            <person name="Luo G."/>
        </authorList>
    </citation>
    <scope>NUCLEOTIDE SEQUENCE [LARGE SCALE GENOMIC DNA]</scope>
    <source>
        <strain evidence="4 5">AM40-30BH</strain>
    </source>
</reference>
<dbReference type="EMBL" id="QSGO01000006">
    <property type="protein sequence ID" value="RHB35510.1"/>
    <property type="molecule type" value="Genomic_DNA"/>
</dbReference>
<dbReference type="FunFam" id="2.60.120.1440:FF:000001">
    <property type="entry name" value="Putative anti-sigma factor"/>
    <property type="match status" value="1"/>
</dbReference>
<dbReference type="Gene3D" id="2.60.120.1440">
    <property type="match status" value="1"/>
</dbReference>
<feature type="domain" description="Protein FecR C-terminal" evidence="3">
    <location>
        <begin position="237"/>
        <end position="305"/>
    </location>
</feature>
<dbReference type="GO" id="GO:0016989">
    <property type="term" value="F:sigma factor antagonist activity"/>
    <property type="evidence" value="ECO:0007669"/>
    <property type="project" value="TreeGrafter"/>
</dbReference>
<dbReference type="Proteomes" id="UP000284379">
    <property type="component" value="Unassembled WGS sequence"/>
</dbReference>
<proteinExistence type="predicted"/>
<dbReference type="Pfam" id="PF04773">
    <property type="entry name" value="FecR"/>
    <property type="match status" value="1"/>
</dbReference>
<dbReference type="PIRSF" id="PIRSF018266">
    <property type="entry name" value="FecR"/>
    <property type="match status" value="1"/>
</dbReference>
<comment type="caution">
    <text evidence="4">The sequence shown here is derived from an EMBL/GenBank/DDBJ whole genome shotgun (WGS) entry which is preliminary data.</text>
</comment>